<reference evidence="1" key="1">
    <citation type="journal article" date="2022" name="Int. J. Mol. Sci.">
        <title>Draft Genome of Tanacetum Coccineum: Genomic Comparison of Closely Related Tanacetum-Family Plants.</title>
        <authorList>
            <person name="Yamashiro T."/>
            <person name="Shiraishi A."/>
            <person name="Nakayama K."/>
            <person name="Satake H."/>
        </authorList>
    </citation>
    <scope>NUCLEOTIDE SEQUENCE</scope>
</reference>
<proteinExistence type="predicted"/>
<dbReference type="EMBL" id="BQNB010016329">
    <property type="protein sequence ID" value="GJT50534.1"/>
    <property type="molecule type" value="Genomic_DNA"/>
</dbReference>
<reference evidence="1" key="2">
    <citation type="submission" date="2022-01" db="EMBL/GenBank/DDBJ databases">
        <authorList>
            <person name="Yamashiro T."/>
            <person name="Shiraishi A."/>
            <person name="Satake H."/>
            <person name="Nakayama K."/>
        </authorList>
    </citation>
    <scope>NUCLEOTIDE SEQUENCE</scope>
</reference>
<name>A0ABQ5EI47_9ASTR</name>
<dbReference type="Proteomes" id="UP001151760">
    <property type="component" value="Unassembled WGS sequence"/>
</dbReference>
<accession>A0ABQ5EI47</accession>
<gene>
    <name evidence="1" type="ORF">Tco_0976691</name>
</gene>
<protein>
    <submittedName>
        <fullName evidence="1">Uncharacterized protein</fullName>
    </submittedName>
</protein>
<evidence type="ECO:0000313" key="1">
    <source>
        <dbReference type="EMBL" id="GJT50534.1"/>
    </source>
</evidence>
<sequence length="202" mass="21845">MGVFSGCLQGMCSLGVIRVSGTGSMAAPFVAKLISSPRFASGSFYGLVGLLLCWLSRYCVLLSDSLQFYALKLVSYSTWFCFDFKNTFSVDKAVASLLLCGVCFKTHTLRSKCQHGTASVPPPDNGDGVVRFVLYDLIKPLAPSCSQPDCVDGLLQGQHDGFTLSLLDSLLSKGLRRSWSTAAVVLTPTTSGRFYLNHSKMQ</sequence>
<evidence type="ECO:0000313" key="2">
    <source>
        <dbReference type="Proteomes" id="UP001151760"/>
    </source>
</evidence>
<comment type="caution">
    <text evidence="1">The sequence shown here is derived from an EMBL/GenBank/DDBJ whole genome shotgun (WGS) entry which is preliminary data.</text>
</comment>
<keyword evidence="2" id="KW-1185">Reference proteome</keyword>
<organism evidence="1 2">
    <name type="scientific">Tanacetum coccineum</name>
    <dbReference type="NCBI Taxonomy" id="301880"/>
    <lineage>
        <taxon>Eukaryota</taxon>
        <taxon>Viridiplantae</taxon>
        <taxon>Streptophyta</taxon>
        <taxon>Embryophyta</taxon>
        <taxon>Tracheophyta</taxon>
        <taxon>Spermatophyta</taxon>
        <taxon>Magnoliopsida</taxon>
        <taxon>eudicotyledons</taxon>
        <taxon>Gunneridae</taxon>
        <taxon>Pentapetalae</taxon>
        <taxon>asterids</taxon>
        <taxon>campanulids</taxon>
        <taxon>Asterales</taxon>
        <taxon>Asteraceae</taxon>
        <taxon>Asteroideae</taxon>
        <taxon>Anthemideae</taxon>
        <taxon>Anthemidinae</taxon>
        <taxon>Tanacetum</taxon>
    </lineage>
</organism>